<keyword evidence="2" id="KW-0812">Transmembrane</keyword>
<accession>A0A1A8YKV9</accession>
<evidence type="ECO:0000313" key="3">
    <source>
        <dbReference type="EMBL" id="SBT32165.1"/>
    </source>
</evidence>
<dbReference type="Proteomes" id="UP000078550">
    <property type="component" value="Unassembled WGS sequence"/>
</dbReference>
<dbReference type="AlphaFoldDB" id="A0A1A8YKV9"/>
<keyword evidence="2" id="KW-1133">Transmembrane helix</keyword>
<dbReference type="EMBL" id="FLRE01000030">
    <property type="protein sequence ID" value="SBT32165.1"/>
    <property type="molecule type" value="Genomic_DNA"/>
</dbReference>
<feature type="transmembrane region" description="Helical" evidence="2">
    <location>
        <begin position="110"/>
        <end position="131"/>
    </location>
</feature>
<organism evidence="3 4">
    <name type="scientific">Plasmodium ovale wallikeri</name>
    <dbReference type="NCBI Taxonomy" id="864142"/>
    <lineage>
        <taxon>Eukaryota</taxon>
        <taxon>Sar</taxon>
        <taxon>Alveolata</taxon>
        <taxon>Apicomplexa</taxon>
        <taxon>Aconoidasida</taxon>
        <taxon>Haemosporida</taxon>
        <taxon>Plasmodiidae</taxon>
        <taxon>Plasmodium</taxon>
        <taxon>Plasmodium (Plasmodium)</taxon>
    </lineage>
</organism>
<feature type="compositionally biased region" description="Basic and acidic residues" evidence="1">
    <location>
        <begin position="1"/>
        <end position="24"/>
    </location>
</feature>
<evidence type="ECO:0000256" key="1">
    <source>
        <dbReference type="SAM" id="MobiDB-lite"/>
    </source>
</evidence>
<keyword evidence="2" id="KW-0472">Membrane</keyword>
<feature type="region of interest" description="Disordered" evidence="1">
    <location>
        <begin position="1"/>
        <end position="28"/>
    </location>
</feature>
<gene>
    <name evidence="3" type="ORF">POVWA2_008100</name>
</gene>
<proteinExistence type="predicted"/>
<evidence type="ECO:0000313" key="4">
    <source>
        <dbReference type="Proteomes" id="UP000078550"/>
    </source>
</evidence>
<name>A0A1A8YKV9_PLAOA</name>
<reference evidence="4" key="1">
    <citation type="submission" date="2016-05" db="EMBL/GenBank/DDBJ databases">
        <authorList>
            <person name="Naeem Raeece"/>
        </authorList>
    </citation>
    <scope>NUCLEOTIDE SEQUENCE [LARGE SCALE GENOMIC DNA]</scope>
</reference>
<evidence type="ECO:0000256" key="2">
    <source>
        <dbReference type="SAM" id="Phobius"/>
    </source>
</evidence>
<sequence>MGSGSEKRKREAEVRSGSEKRECEAGVLSGSERRELTYAQPQWLTQKESDPQNMQEARSVWWVRNKLEGSVTKLESGTPNWKEILKNESRKVASGLRSYSEHNVFQKKAAYNWGIICSLIYSMLNVVTWYIHACGGELRLLRERPLRFQVPPYNLNGRKMYSALLLKI</sequence>
<protein>
    <submittedName>
        <fullName evidence="3">Uncharacterized protein</fullName>
    </submittedName>
</protein>